<evidence type="ECO:0000259" key="7">
    <source>
        <dbReference type="Pfam" id="PF04831"/>
    </source>
</evidence>
<dbReference type="GO" id="GO:0042383">
    <property type="term" value="C:sarcolemma"/>
    <property type="evidence" value="ECO:0007669"/>
    <property type="project" value="TreeGrafter"/>
</dbReference>
<dbReference type="InterPro" id="IPR055272">
    <property type="entry name" value="POPDC1-3_dom"/>
</dbReference>
<feature type="transmembrane region" description="Helical" evidence="6">
    <location>
        <begin position="77"/>
        <end position="98"/>
    </location>
</feature>
<keyword evidence="4 6" id="KW-1133">Transmembrane helix</keyword>
<name>A0AAV6U3X9_9ARAC</name>
<feature type="domain" description="POPDC1-3" evidence="7">
    <location>
        <begin position="51"/>
        <end position="273"/>
    </location>
</feature>
<comment type="subcellular location">
    <subcellularLocation>
        <location evidence="1">Membrane</location>
        <topology evidence="1">Multi-pass membrane protein</topology>
    </subcellularLocation>
</comment>
<dbReference type="PANTHER" id="PTHR12101">
    <property type="entry name" value="POPEYE DOMAIN CONTAINING PROTEIN"/>
    <property type="match status" value="1"/>
</dbReference>
<sequence>MYITTLHDYDLVTESAFRNASLEDLNLTSPQNSTFNGPFDWVVCVGSWLPPNHLLFQIANVFLLLSYLAPVGTYGLLYLRSCLTVGSLFFALWGWLVLCALDTLLWNAAFTLINLFHVGALLYMLRPVRFPAELEEVYRDLFRPLRVTRHQFRTALRYMREVRHLKPREPYCVENVTKVDRLSLVIAGRLVVSQNGHALHIVDSKQFLDSPEWFGVCTNDTYQVSITALEECRVLVWHRDKLKLSISGDPFLQAIFDNVLGKDVVKKLLLVSENSCNGVYVCDDVVAETTKLLNKNRQGQTGLGVLLTRQVKNRDTNVWNLAKKGQVDYEAETSV</sequence>
<dbReference type="GO" id="GO:0030552">
    <property type="term" value="F:cAMP binding"/>
    <property type="evidence" value="ECO:0007669"/>
    <property type="project" value="TreeGrafter"/>
</dbReference>
<dbReference type="AlphaFoldDB" id="A0AAV6U3X9"/>
<dbReference type="InterPro" id="IPR006916">
    <property type="entry name" value="POPDC1-3"/>
</dbReference>
<dbReference type="GO" id="GO:0051146">
    <property type="term" value="P:striated muscle cell differentiation"/>
    <property type="evidence" value="ECO:0007669"/>
    <property type="project" value="TreeGrafter"/>
</dbReference>
<evidence type="ECO:0000256" key="2">
    <source>
        <dbReference type="ARBA" id="ARBA00007146"/>
    </source>
</evidence>
<evidence type="ECO:0000313" key="9">
    <source>
        <dbReference type="Proteomes" id="UP000827092"/>
    </source>
</evidence>
<comment type="similarity">
    <text evidence="2">Belongs to the popeye family.</text>
</comment>
<keyword evidence="5 6" id="KW-0472">Membrane</keyword>
<dbReference type="PANTHER" id="PTHR12101:SF1">
    <property type="entry name" value="BVES"/>
    <property type="match status" value="1"/>
</dbReference>
<evidence type="ECO:0000256" key="4">
    <source>
        <dbReference type="ARBA" id="ARBA00022989"/>
    </source>
</evidence>
<gene>
    <name evidence="8" type="ORF">JTE90_013121</name>
</gene>
<protein>
    <recommendedName>
        <fullName evidence="7">POPDC1-3 domain-containing protein</fullName>
    </recommendedName>
</protein>
<organism evidence="8 9">
    <name type="scientific">Oedothorax gibbosus</name>
    <dbReference type="NCBI Taxonomy" id="931172"/>
    <lineage>
        <taxon>Eukaryota</taxon>
        <taxon>Metazoa</taxon>
        <taxon>Ecdysozoa</taxon>
        <taxon>Arthropoda</taxon>
        <taxon>Chelicerata</taxon>
        <taxon>Arachnida</taxon>
        <taxon>Araneae</taxon>
        <taxon>Araneomorphae</taxon>
        <taxon>Entelegynae</taxon>
        <taxon>Araneoidea</taxon>
        <taxon>Linyphiidae</taxon>
        <taxon>Erigoninae</taxon>
        <taxon>Oedothorax</taxon>
    </lineage>
</organism>
<dbReference type="Pfam" id="PF04831">
    <property type="entry name" value="POPDC1-3"/>
    <property type="match status" value="1"/>
</dbReference>
<comment type="caution">
    <text evidence="8">The sequence shown here is derived from an EMBL/GenBank/DDBJ whole genome shotgun (WGS) entry which is preliminary data.</text>
</comment>
<evidence type="ECO:0000256" key="5">
    <source>
        <dbReference type="ARBA" id="ARBA00023136"/>
    </source>
</evidence>
<dbReference type="GO" id="GO:0007507">
    <property type="term" value="P:heart development"/>
    <property type="evidence" value="ECO:0007669"/>
    <property type="project" value="TreeGrafter"/>
</dbReference>
<dbReference type="InterPro" id="IPR018490">
    <property type="entry name" value="cNMP-bd_dom_sf"/>
</dbReference>
<dbReference type="Proteomes" id="UP000827092">
    <property type="component" value="Unassembled WGS sequence"/>
</dbReference>
<dbReference type="GO" id="GO:0042391">
    <property type="term" value="P:regulation of membrane potential"/>
    <property type="evidence" value="ECO:0007669"/>
    <property type="project" value="TreeGrafter"/>
</dbReference>
<feature type="transmembrane region" description="Helical" evidence="6">
    <location>
        <begin position="54"/>
        <end position="70"/>
    </location>
</feature>
<reference evidence="8 9" key="1">
    <citation type="journal article" date="2022" name="Nat. Ecol. Evol.">
        <title>A masculinizing supergene underlies an exaggerated male reproductive morph in a spider.</title>
        <authorList>
            <person name="Hendrickx F."/>
            <person name="De Corte Z."/>
            <person name="Sonet G."/>
            <person name="Van Belleghem S.M."/>
            <person name="Kostlbacher S."/>
            <person name="Vangestel C."/>
        </authorList>
    </citation>
    <scope>NUCLEOTIDE SEQUENCE [LARGE SCALE GENOMIC DNA]</scope>
    <source>
        <strain evidence="8">W744_W776</strain>
    </source>
</reference>
<dbReference type="InterPro" id="IPR014710">
    <property type="entry name" value="RmlC-like_jellyroll"/>
</dbReference>
<evidence type="ECO:0000256" key="6">
    <source>
        <dbReference type="SAM" id="Phobius"/>
    </source>
</evidence>
<dbReference type="Gene3D" id="2.60.120.10">
    <property type="entry name" value="Jelly Rolls"/>
    <property type="match status" value="1"/>
</dbReference>
<proteinExistence type="inferred from homology"/>
<dbReference type="EMBL" id="JAFNEN010000656">
    <property type="protein sequence ID" value="KAG8178965.1"/>
    <property type="molecule type" value="Genomic_DNA"/>
</dbReference>
<accession>A0AAV6U3X9</accession>
<keyword evidence="9" id="KW-1185">Reference proteome</keyword>
<evidence type="ECO:0000256" key="1">
    <source>
        <dbReference type="ARBA" id="ARBA00004141"/>
    </source>
</evidence>
<keyword evidence="3 6" id="KW-0812">Transmembrane</keyword>
<evidence type="ECO:0000313" key="8">
    <source>
        <dbReference type="EMBL" id="KAG8178965.1"/>
    </source>
</evidence>
<evidence type="ECO:0000256" key="3">
    <source>
        <dbReference type="ARBA" id="ARBA00022692"/>
    </source>
</evidence>
<dbReference type="SUPFAM" id="SSF51206">
    <property type="entry name" value="cAMP-binding domain-like"/>
    <property type="match status" value="1"/>
</dbReference>